<evidence type="ECO:0000256" key="4">
    <source>
        <dbReference type="ARBA" id="ARBA00022692"/>
    </source>
</evidence>
<feature type="transmembrane region" description="Helical" evidence="8">
    <location>
        <begin position="201"/>
        <end position="221"/>
    </location>
</feature>
<feature type="transmembrane region" description="Helical" evidence="8">
    <location>
        <begin position="270"/>
        <end position="291"/>
    </location>
</feature>
<dbReference type="RefSeq" id="WP_345732650.1">
    <property type="nucleotide sequence ID" value="NZ_BAAAYN010000051.1"/>
</dbReference>
<feature type="transmembrane region" description="Helical" evidence="8">
    <location>
        <begin position="353"/>
        <end position="375"/>
    </location>
</feature>
<feature type="transmembrane region" description="Helical" evidence="8">
    <location>
        <begin position="63"/>
        <end position="88"/>
    </location>
</feature>
<dbReference type="SUPFAM" id="SSF103473">
    <property type="entry name" value="MFS general substrate transporter"/>
    <property type="match status" value="1"/>
</dbReference>
<keyword evidence="5 8" id="KW-1133">Transmembrane helix</keyword>
<evidence type="ECO:0000256" key="5">
    <source>
        <dbReference type="ARBA" id="ARBA00022989"/>
    </source>
</evidence>
<dbReference type="Gene3D" id="1.20.1250.20">
    <property type="entry name" value="MFS general substrate transporter like domains"/>
    <property type="match status" value="1"/>
</dbReference>
<evidence type="ECO:0000256" key="8">
    <source>
        <dbReference type="SAM" id="Phobius"/>
    </source>
</evidence>
<dbReference type="Pfam" id="PF05977">
    <property type="entry name" value="MFS_3"/>
    <property type="match status" value="1"/>
</dbReference>
<keyword evidence="4 8" id="KW-0812">Transmembrane</keyword>
<name>A0ABP6T8F8_9ACTN</name>
<reference evidence="10" key="1">
    <citation type="journal article" date="2019" name="Int. J. Syst. Evol. Microbiol.">
        <title>The Global Catalogue of Microorganisms (GCM) 10K type strain sequencing project: providing services to taxonomists for standard genome sequencing and annotation.</title>
        <authorList>
            <consortium name="The Broad Institute Genomics Platform"/>
            <consortium name="The Broad Institute Genome Sequencing Center for Infectious Disease"/>
            <person name="Wu L."/>
            <person name="Ma J."/>
        </authorList>
    </citation>
    <scope>NUCLEOTIDE SEQUENCE [LARGE SCALE GENOMIC DNA]</scope>
    <source>
        <strain evidence="10">JCM 9458</strain>
    </source>
</reference>
<keyword evidence="3" id="KW-1003">Cell membrane</keyword>
<feature type="transmembrane region" description="Helical" evidence="8">
    <location>
        <begin position="133"/>
        <end position="151"/>
    </location>
</feature>
<dbReference type="PANTHER" id="PTHR23513">
    <property type="entry name" value="INTEGRAL MEMBRANE EFFLUX PROTEIN-RELATED"/>
    <property type="match status" value="1"/>
</dbReference>
<evidence type="ECO:0000256" key="7">
    <source>
        <dbReference type="SAM" id="MobiDB-lite"/>
    </source>
</evidence>
<proteinExistence type="predicted"/>
<sequence>MADDSSTSVAATPPAGTHRAPRNSIRGRLRSAFAGTRALRVPAFRVLFAAQVVSFVGTWSQNLATSLLVLHLTGSAAALGLVTAIQFAPTLLLSPVTGRVLDRVDVRRLLIATAAASAATALVLAALTAVDRAPLWSVGVAVGALGIAQAFDRPGIYTLIPRVVDADHRPSAISLITMSGAAARLAGPALAGLLYATVGPAACFAVNGASYVVVIGALVAVPRLRAGAAAPTGAVTPAEPAAAPPKPTGPAAGGLGLGYAWRHRDLRAALLANLAIGCLTFNFGVMLAAMVTFTYRAGSGTVGIAYSTDAVGAVLGGLIAVGAAVTRRRLALACAALGLTIGAAGLAPSLTLFLAALPIMGVAITVYQSTVTALVQQVSDPGMLGRMMSLLTLGWFGTTPVGALLIGWVADAFSARAAMVVAGGTCVVCAVLLLAPRRRAGAVGMTPSREEGAT</sequence>
<keyword evidence="2" id="KW-0813">Transport</keyword>
<evidence type="ECO:0000256" key="2">
    <source>
        <dbReference type="ARBA" id="ARBA00022448"/>
    </source>
</evidence>
<feature type="transmembrane region" description="Helical" evidence="8">
    <location>
        <begin position="303"/>
        <end position="323"/>
    </location>
</feature>
<dbReference type="Proteomes" id="UP001501676">
    <property type="component" value="Unassembled WGS sequence"/>
</dbReference>
<dbReference type="PANTHER" id="PTHR23513:SF11">
    <property type="entry name" value="STAPHYLOFERRIN A TRANSPORTER"/>
    <property type="match status" value="1"/>
</dbReference>
<evidence type="ECO:0000313" key="9">
    <source>
        <dbReference type="EMBL" id="GAA3395960.1"/>
    </source>
</evidence>
<evidence type="ECO:0000313" key="10">
    <source>
        <dbReference type="Proteomes" id="UP001501676"/>
    </source>
</evidence>
<evidence type="ECO:0000256" key="3">
    <source>
        <dbReference type="ARBA" id="ARBA00022475"/>
    </source>
</evidence>
<feature type="compositionally biased region" description="Polar residues" evidence="7">
    <location>
        <begin position="1"/>
        <end position="10"/>
    </location>
</feature>
<evidence type="ECO:0000256" key="1">
    <source>
        <dbReference type="ARBA" id="ARBA00004651"/>
    </source>
</evidence>
<feature type="transmembrane region" description="Helical" evidence="8">
    <location>
        <begin position="415"/>
        <end position="435"/>
    </location>
</feature>
<comment type="subcellular location">
    <subcellularLocation>
        <location evidence="1">Cell membrane</location>
        <topology evidence="1">Multi-pass membrane protein</topology>
    </subcellularLocation>
</comment>
<dbReference type="InterPro" id="IPR036259">
    <property type="entry name" value="MFS_trans_sf"/>
</dbReference>
<organism evidence="9 10">
    <name type="scientific">Cryptosporangium minutisporangium</name>
    <dbReference type="NCBI Taxonomy" id="113569"/>
    <lineage>
        <taxon>Bacteria</taxon>
        <taxon>Bacillati</taxon>
        <taxon>Actinomycetota</taxon>
        <taxon>Actinomycetes</taxon>
        <taxon>Cryptosporangiales</taxon>
        <taxon>Cryptosporangiaceae</taxon>
        <taxon>Cryptosporangium</taxon>
    </lineage>
</organism>
<feature type="transmembrane region" description="Helical" evidence="8">
    <location>
        <begin position="38"/>
        <end position="57"/>
    </location>
</feature>
<feature type="transmembrane region" description="Helical" evidence="8">
    <location>
        <begin position="109"/>
        <end position="127"/>
    </location>
</feature>
<evidence type="ECO:0000256" key="6">
    <source>
        <dbReference type="ARBA" id="ARBA00023136"/>
    </source>
</evidence>
<feature type="transmembrane region" description="Helical" evidence="8">
    <location>
        <begin position="330"/>
        <end position="347"/>
    </location>
</feature>
<keyword evidence="6 8" id="KW-0472">Membrane</keyword>
<feature type="transmembrane region" description="Helical" evidence="8">
    <location>
        <begin position="387"/>
        <end position="409"/>
    </location>
</feature>
<protein>
    <submittedName>
        <fullName evidence="9">MFS transporter</fullName>
    </submittedName>
</protein>
<gene>
    <name evidence="9" type="ORF">GCM10020369_70910</name>
</gene>
<accession>A0ABP6T8F8</accession>
<comment type="caution">
    <text evidence="9">The sequence shown here is derived from an EMBL/GenBank/DDBJ whole genome shotgun (WGS) entry which is preliminary data.</text>
</comment>
<feature type="region of interest" description="Disordered" evidence="7">
    <location>
        <begin position="1"/>
        <end position="22"/>
    </location>
</feature>
<keyword evidence="10" id="KW-1185">Reference proteome</keyword>
<dbReference type="CDD" id="cd06173">
    <property type="entry name" value="MFS_MefA_like"/>
    <property type="match status" value="1"/>
</dbReference>
<dbReference type="InterPro" id="IPR010290">
    <property type="entry name" value="TM_effector"/>
</dbReference>
<dbReference type="EMBL" id="BAAAYN010000051">
    <property type="protein sequence ID" value="GAA3395960.1"/>
    <property type="molecule type" value="Genomic_DNA"/>
</dbReference>